<dbReference type="GeneID" id="107075656"/>
<dbReference type="PANTHER" id="PTHR20859">
    <property type="entry name" value="INTERFERON/INTERLEUKIN RECEPTOR"/>
    <property type="match status" value="1"/>
</dbReference>
<dbReference type="SUPFAM" id="SSF49265">
    <property type="entry name" value="Fibronectin type III"/>
    <property type="match status" value="2"/>
</dbReference>
<feature type="chain" id="PRO_5004865485" evidence="3">
    <location>
        <begin position="25"/>
        <end position="501"/>
    </location>
</feature>
<evidence type="ECO:0000313" key="5">
    <source>
        <dbReference type="Ensembl" id="ENSLOCP00000002230.1"/>
    </source>
</evidence>
<keyword evidence="2" id="KW-1133">Transmembrane helix</keyword>
<protein>
    <submittedName>
        <fullName evidence="5">Interleukin-20 receptor subunit alpha-like</fullName>
    </submittedName>
</protein>
<dbReference type="InParanoid" id="W5M1H2"/>
<organism evidence="5 6">
    <name type="scientific">Lepisosteus oculatus</name>
    <name type="common">Spotted gar</name>
    <dbReference type="NCBI Taxonomy" id="7918"/>
    <lineage>
        <taxon>Eukaryota</taxon>
        <taxon>Metazoa</taxon>
        <taxon>Chordata</taxon>
        <taxon>Craniata</taxon>
        <taxon>Vertebrata</taxon>
        <taxon>Euteleostomi</taxon>
        <taxon>Actinopterygii</taxon>
        <taxon>Neopterygii</taxon>
        <taxon>Holostei</taxon>
        <taxon>Semionotiformes</taxon>
        <taxon>Lepisosteidae</taxon>
        <taxon>Lepisosteus</taxon>
    </lineage>
</organism>
<evidence type="ECO:0000313" key="6">
    <source>
        <dbReference type="Proteomes" id="UP000018468"/>
    </source>
</evidence>
<dbReference type="Bgee" id="ENSLOCG00000001926">
    <property type="expression patterns" value="Expressed in pharyngeal gill and 12 other cell types or tissues"/>
</dbReference>
<sequence>MRRFFPTAAVFLCLLCCNVTPSGGLSPPVNLNVAIVDFVSQVQWTPGLGARPGTLYSLQMKNTLLGLNQTWEQVENCTAIESTSCRLPLSFADIYGYFFIRVRATWNGRDSDWSQTKQFQPYRDSDMSPPITSLSFSEQSISVRVHHHIAPLWRSLQYVIEMYETRKPKTVQLEYLSNVSGQAMHCFEGLIPQYRYCVRAKVIAHTESPLSPEKCISLPSKSAVHNWKMVSAVSCALLLLAFLAVTSILLLLCYLRPKPSACQTPRTLMIFSEDPCWRQNLKNVVWNPKGTLVSSPAVSAWHCSTALGKWESQDDQFPSDALVSSEVPDSPTSLHVYCKRCSLFLAQGEEEPSPTEKLEPQEPPTSGHDTDEQELGPSYKQEFGTDVAGQPFDKILEDSGGFSELPSSNLPLDHGPAEGVRPKFSEIYYKTAGDWDTSASGVMYGDPQLYISVLGLCQEASEEPVCAPALVESAAYEQTLLGTANRVLPTGYEWRPDPCAL</sequence>
<feature type="transmembrane region" description="Helical" evidence="2">
    <location>
        <begin position="229"/>
        <end position="255"/>
    </location>
</feature>
<reference evidence="5" key="2">
    <citation type="submission" date="2025-08" db="UniProtKB">
        <authorList>
            <consortium name="Ensembl"/>
        </authorList>
    </citation>
    <scope>IDENTIFICATION</scope>
</reference>
<dbReference type="HOGENOM" id="CLU_543965_0_0_1"/>
<feature type="domain" description="Fibronectin type-III" evidence="4">
    <location>
        <begin position="27"/>
        <end position="124"/>
    </location>
</feature>
<dbReference type="Ensembl" id="ENSLOCT00000002235.1">
    <property type="protein sequence ID" value="ENSLOCP00000002230.1"/>
    <property type="gene ID" value="ENSLOCG00000001926.1"/>
</dbReference>
<dbReference type="GO" id="GO:0005886">
    <property type="term" value="C:plasma membrane"/>
    <property type="evidence" value="ECO:0000318"/>
    <property type="project" value="GO_Central"/>
</dbReference>
<dbReference type="Pfam" id="PF01108">
    <property type="entry name" value="Tissue_fac"/>
    <property type="match status" value="1"/>
</dbReference>
<dbReference type="OMA" id="CTAIEST"/>
<dbReference type="EMBL" id="AHAT01024055">
    <property type="status" value="NOT_ANNOTATED_CDS"/>
    <property type="molecule type" value="Genomic_DNA"/>
</dbReference>
<dbReference type="Gene3D" id="2.60.40.10">
    <property type="entry name" value="Immunoglobulins"/>
    <property type="match status" value="1"/>
</dbReference>
<feature type="signal peptide" evidence="3">
    <location>
        <begin position="1"/>
        <end position="24"/>
    </location>
</feature>
<dbReference type="CDD" id="cd00063">
    <property type="entry name" value="FN3"/>
    <property type="match status" value="1"/>
</dbReference>
<dbReference type="GO" id="GO:0004896">
    <property type="term" value="F:cytokine receptor activity"/>
    <property type="evidence" value="ECO:0000318"/>
    <property type="project" value="GO_Central"/>
</dbReference>
<evidence type="ECO:0000256" key="3">
    <source>
        <dbReference type="SAM" id="SignalP"/>
    </source>
</evidence>
<dbReference type="PROSITE" id="PS50853">
    <property type="entry name" value="FN3"/>
    <property type="match status" value="1"/>
</dbReference>
<dbReference type="InterPro" id="IPR050650">
    <property type="entry name" value="Type-II_Cytokine-TF_Rcpt"/>
</dbReference>
<dbReference type="CTD" id="678605"/>
<dbReference type="InterPro" id="IPR036116">
    <property type="entry name" value="FN3_sf"/>
</dbReference>
<dbReference type="AlphaFoldDB" id="W5M1H2"/>
<name>W5M1H2_LEPOC</name>
<feature type="region of interest" description="Disordered" evidence="1">
    <location>
        <begin position="349"/>
        <end position="377"/>
    </location>
</feature>
<dbReference type="InterPro" id="IPR013783">
    <property type="entry name" value="Ig-like_fold"/>
</dbReference>
<dbReference type="OrthoDB" id="10031784at2759"/>
<reference evidence="5" key="3">
    <citation type="submission" date="2025-09" db="UniProtKB">
        <authorList>
            <consortium name="Ensembl"/>
        </authorList>
    </citation>
    <scope>IDENTIFICATION</scope>
</reference>
<dbReference type="GeneTree" id="ENSGT00390000012668"/>
<accession>W5M1H2</accession>
<evidence type="ECO:0000259" key="4">
    <source>
        <dbReference type="PROSITE" id="PS50853"/>
    </source>
</evidence>
<keyword evidence="6" id="KW-1185">Reference proteome</keyword>
<reference evidence="6" key="1">
    <citation type="submission" date="2011-12" db="EMBL/GenBank/DDBJ databases">
        <title>The Draft Genome of Lepisosteus oculatus.</title>
        <authorList>
            <consortium name="The Broad Institute Genome Assembly &amp; Analysis Group"/>
            <consortium name="Computational R&amp;D Group"/>
            <consortium name="and Sequencing Platform"/>
            <person name="Di Palma F."/>
            <person name="Alfoldi J."/>
            <person name="Johnson J."/>
            <person name="Berlin A."/>
            <person name="Gnerre S."/>
            <person name="Jaffe D."/>
            <person name="MacCallum I."/>
            <person name="Young S."/>
            <person name="Walker B.J."/>
            <person name="Lander E.S."/>
            <person name="Lindblad-Toh K."/>
        </authorList>
    </citation>
    <scope>NUCLEOTIDE SEQUENCE [LARGE SCALE GENOMIC DNA]</scope>
</reference>
<dbReference type="GO" id="GO:0019221">
    <property type="term" value="P:cytokine-mediated signaling pathway"/>
    <property type="evidence" value="ECO:0000318"/>
    <property type="project" value="GO_Central"/>
</dbReference>
<dbReference type="PANTHER" id="PTHR20859:SF93">
    <property type="entry name" value="CYTOKINE RECEPTOR FAMILY MEMBER B12-RELATED"/>
    <property type="match status" value="1"/>
</dbReference>
<dbReference type="eggNOG" id="ENOG502SAU0">
    <property type="taxonomic scope" value="Eukaryota"/>
</dbReference>
<proteinExistence type="predicted"/>
<dbReference type="Proteomes" id="UP000018468">
    <property type="component" value="Linkage group LG26"/>
</dbReference>
<keyword evidence="3" id="KW-0732">Signal</keyword>
<dbReference type="InterPro" id="IPR003961">
    <property type="entry name" value="FN3_dom"/>
</dbReference>
<evidence type="ECO:0000256" key="1">
    <source>
        <dbReference type="SAM" id="MobiDB-lite"/>
    </source>
</evidence>
<evidence type="ECO:0000256" key="2">
    <source>
        <dbReference type="SAM" id="Phobius"/>
    </source>
</evidence>
<keyword evidence="2" id="KW-0812">Transmembrane</keyword>
<keyword evidence="2" id="KW-0472">Membrane</keyword>